<keyword evidence="4" id="KW-1185">Reference proteome</keyword>
<dbReference type="Gene3D" id="3.20.20.140">
    <property type="entry name" value="Metal-dependent hydrolases"/>
    <property type="match status" value="1"/>
</dbReference>
<dbReference type="Pfam" id="PF01026">
    <property type="entry name" value="TatD_DNase"/>
    <property type="match status" value="1"/>
</dbReference>
<organism evidence="3 4">
    <name type="scientific">Spirobacillus cienkowskii</name>
    <dbReference type="NCBI Taxonomy" id="495820"/>
    <lineage>
        <taxon>Bacteria</taxon>
        <taxon>Pseudomonadati</taxon>
        <taxon>Bdellovibrionota</taxon>
        <taxon>Oligoflexia</taxon>
        <taxon>Silvanigrellales</taxon>
        <taxon>Spirobacillus</taxon>
    </lineage>
</organism>
<keyword evidence="2" id="KW-0378">Hydrolase</keyword>
<name>A0A369KVW4_9BACT</name>
<evidence type="ECO:0000313" key="3">
    <source>
        <dbReference type="EMBL" id="RDB35306.1"/>
    </source>
</evidence>
<proteinExistence type="inferred from homology"/>
<dbReference type="PANTHER" id="PTHR46124:SF2">
    <property type="entry name" value="D-AMINOACYL-TRNA DEACYLASE"/>
    <property type="match status" value="1"/>
</dbReference>
<dbReference type="GO" id="GO:0016788">
    <property type="term" value="F:hydrolase activity, acting on ester bonds"/>
    <property type="evidence" value="ECO:0007669"/>
    <property type="project" value="InterPro"/>
</dbReference>
<dbReference type="InterPro" id="IPR018228">
    <property type="entry name" value="DNase_TatD-rel_CS"/>
</dbReference>
<dbReference type="PROSITE" id="PS01137">
    <property type="entry name" value="TATD_1"/>
    <property type="match status" value="1"/>
</dbReference>
<comment type="similarity">
    <text evidence="1">Belongs to the metallo-dependent hydrolases superfamily. TatD-type hydrolase family.</text>
</comment>
<dbReference type="SUPFAM" id="SSF51556">
    <property type="entry name" value="Metallo-dependent hydrolases"/>
    <property type="match status" value="1"/>
</dbReference>
<evidence type="ECO:0000256" key="1">
    <source>
        <dbReference type="ARBA" id="ARBA00009275"/>
    </source>
</evidence>
<dbReference type="AlphaFoldDB" id="A0A369KVW4"/>
<dbReference type="EMBL" id="QOVW01000091">
    <property type="protein sequence ID" value="RDB35306.1"/>
    <property type="molecule type" value="Genomic_DNA"/>
</dbReference>
<evidence type="ECO:0000256" key="2">
    <source>
        <dbReference type="ARBA" id="ARBA00022801"/>
    </source>
</evidence>
<evidence type="ECO:0000313" key="4">
    <source>
        <dbReference type="Proteomes" id="UP000253934"/>
    </source>
</evidence>
<dbReference type="PANTHER" id="PTHR46124">
    <property type="entry name" value="D-AMINOACYL-TRNA DEACYLASE"/>
    <property type="match status" value="1"/>
</dbReference>
<reference evidence="3" key="1">
    <citation type="submission" date="2018-04" db="EMBL/GenBank/DDBJ databases">
        <title>Draft genome sequence of the Candidatus Spirobacillus cienkowskii, a pathogen of freshwater Daphnia species, reconstructed from hemolymph metagenomic reads.</title>
        <authorList>
            <person name="Bresciani L."/>
            <person name="Lemos L.N."/>
            <person name="Wale N."/>
            <person name="Lin J.Y."/>
            <person name="Fernandes G.R."/>
            <person name="Duffy M.A."/>
            <person name="Rodrigues J.M."/>
        </authorList>
    </citation>
    <scope>NUCLEOTIDE SEQUENCE [LARGE SCALE GENOMIC DNA]</scope>
    <source>
        <strain evidence="3">Binning01</strain>
    </source>
</reference>
<dbReference type="InterPro" id="IPR032466">
    <property type="entry name" value="Metal_Hydrolase"/>
</dbReference>
<dbReference type="Proteomes" id="UP000253934">
    <property type="component" value="Unassembled WGS sequence"/>
</dbReference>
<accession>A0A369KVW4</accession>
<protein>
    <submittedName>
        <fullName evidence="3">TatD family deoxyribonuclease</fullName>
    </submittedName>
</protein>
<dbReference type="InterPro" id="IPR001130">
    <property type="entry name" value="TatD-like"/>
</dbReference>
<gene>
    <name evidence="3" type="ORF">DCC88_10940</name>
</gene>
<sequence length="344" mass="39031">MSNSSQFARRYAGKGGGYISTWEAYFKINNSIQIIDAHFHLNYLTNLKENLENSINTGILSGIVAGVWLEDTLQNVALTQDKIHSNRLCAVLKEEQSSEGKITHTNIKNNIFLCFLAHGLHPINVHKLWLFPDGTENIDRISKDISLFHDILDEHAHKIWAIGEAGFDLSQEIVKHQNCVGISKAQILELQNIAFEACAKIAEKNQLPLILHLRSTPWDFCMRKLIWAKDLGVKNIMIHCYSGPPEDMKKLADLGVYCSFGGVTTREKAVRNREAFIKCSSRFRMLETDSPDMPPEIPGLEKLTVNEPANLRKIAKILSEYLNISDIELIKMSNENILRFLNIF</sequence>
<comment type="caution">
    <text evidence="3">The sequence shown here is derived from an EMBL/GenBank/DDBJ whole genome shotgun (WGS) entry which is preliminary data.</text>
</comment>